<dbReference type="EMBL" id="HAED01014185">
    <property type="protein sequence ID" value="SBR00630.1"/>
    <property type="molecule type" value="Transcribed_RNA"/>
</dbReference>
<reference evidence="1" key="2">
    <citation type="submission" date="2016-06" db="EMBL/GenBank/DDBJ databases">
        <title>The genome of a short-lived fish provides insights into sex chromosome evolution and the genetic control of aging.</title>
        <authorList>
            <person name="Reichwald K."/>
            <person name="Felder M."/>
            <person name="Petzold A."/>
            <person name="Koch P."/>
            <person name="Groth M."/>
            <person name="Platzer M."/>
        </authorList>
    </citation>
    <scope>NUCLEOTIDE SEQUENCE</scope>
    <source>
        <tissue evidence="1">Brain</tissue>
    </source>
</reference>
<feature type="non-terminal residue" evidence="1">
    <location>
        <position position="1"/>
    </location>
</feature>
<evidence type="ECO:0000313" key="1">
    <source>
        <dbReference type="EMBL" id="SBR00630.1"/>
    </source>
</evidence>
<name>A0A1A8ITD5_NOTKU</name>
<gene>
    <name evidence="1" type="primary">CR762475.1</name>
</gene>
<feature type="non-terminal residue" evidence="1">
    <location>
        <position position="74"/>
    </location>
</feature>
<accession>A0A1A8ITD5</accession>
<dbReference type="AlphaFoldDB" id="A0A1A8ITD5"/>
<protein>
    <submittedName>
        <fullName evidence="1">Uncharacterized protein</fullName>
    </submittedName>
</protein>
<sequence>NPTDATLSVTGFHDWKHEIDCGKGLNKHAASKEHLTCEATWREKEKLVHIRKEISILINTEQLQRNKYDVLCCY</sequence>
<proteinExistence type="predicted"/>
<reference evidence="1" key="1">
    <citation type="submission" date="2016-05" db="EMBL/GenBank/DDBJ databases">
        <authorList>
            <person name="Lavstsen T."/>
            <person name="Jespersen J.S."/>
        </authorList>
    </citation>
    <scope>NUCLEOTIDE SEQUENCE</scope>
    <source>
        <tissue evidence="1">Brain</tissue>
    </source>
</reference>
<organism evidence="1">
    <name type="scientific">Nothobranchius kuhntae</name>
    <name type="common">Beira killifish</name>
    <dbReference type="NCBI Taxonomy" id="321403"/>
    <lineage>
        <taxon>Eukaryota</taxon>
        <taxon>Metazoa</taxon>
        <taxon>Chordata</taxon>
        <taxon>Craniata</taxon>
        <taxon>Vertebrata</taxon>
        <taxon>Euteleostomi</taxon>
        <taxon>Actinopterygii</taxon>
        <taxon>Neopterygii</taxon>
        <taxon>Teleostei</taxon>
        <taxon>Neoteleostei</taxon>
        <taxon>Acanthomorphata</taxon>
        <taxon>Ovalentaria</taxon>
        <taxon>Atherinomorphae</taxon>
        <taxon>Cyprinodontiformes</taxon>
        <taxon>Nothobranchiidae</taxon>
        <taxon>Nothobranchius</taxon>
    </lineage>
</organism>